<organism evidence="3 4">
    <name type="scientific">Cladorrhinum samala</name>
    <dbReference type="NCBI Taxonomy" id="585594"/>
    <lineage>
        <taxon>Eukaryota</taxon>
        <taxon>Fungi</taxon>
        <taxon>Dikarya</taxon>
        <taxon>Ascomycota</taxon>
        <taxon>Pezizomycotina</taxon>
        <taxon>Sordariomycetes</taxon>
        <taxon>Sordariomycetidae</taxon>
        <taxon>Sordariales</taxon>
        <taxon>Podosporaceae</taxon>
        <taxon>Cladorrhinum</taxon>
    </lineage>
</organism>
<keyword evidence="2" id="KW-0732">Signal</keyword>
<feature type="transmembrane region" description="Helical" evidence="1">
    <location>
        <begin position="615"/>
        <end position="634"/>
    </location>
</feature>
<feature type="transmembrane region" description="Helical" evidence="1">
    <location>
        <begin position="557"/>
        <end position="575"/>
    </location>
</feature>
<sequence length="663" mass="74812">MYGFLQTSGAILLLLLSTPIHGSIWQNNVNFSACYQDFVSKIPQSCNDDRQVCVNNTFGEIIHPGHVYITYDTCLRECGTGFGFWDIKDVLLRISLWVTPAIVLIAHYHFPPLGAWNSICVVVHVLADPIDTLWCLLTRIAIRHDLLNRAAKWELESAGAIATIWATYDELGFQDPSEDFRTALAALRRNHGFGEDFLKVDENRRPDRAITSRSLDSTLTAKGRIKAFFSSAQSQQIYLDRVHRAILNLQTDERRMLYHIELAAQRLVFNRQESLLTTWISIFGLLSALMGAFVRTWTERLNNQTAHTIATVTLLLVIVPIVKLSGNLGAFTSSTAPIDIIETLRKDLENEFSTEVAALFPPLRKLLDLSLNQPNRARCGPIPMQQDESIPLTHLPSQRFPPPRAMLLLSWPPVAPYAGLNSSYRPFKTLSDSSCKSQTPRWLPRFLTPVHRHRKSSLLLFISALWILVFCYVPALVISFLTPLRGFACRSLAWTVIATCWIVSLATSLLLSLLQSSRFWNLSLKCVPDTFRRRVSLSSPLTLSSQKAWKITCLRDILVSLFIALIVVAQQIGLYNSCYCRSGELSRVNPSYVNLNPFTDKQFIDGWKMWVPTPGAAFLVSLAGILIIERVVFVDSGQLFSKGREGRENMLVWVGCLETRINQ</sequence>
<dbReference type="AlphaFoldDB" id="A0AAV9HT17"/>
<feature type="transmembrane region" description="Helical" evidence="1">
    <location>
        <begin position="275"/>
        <end position="294"/>
    </location>
</feature>
<reference evidence="3" key="2">
    <citation type="submission" date="2023-06" db="EMBL/GenBank/DDBJ databases">
        <authorList>
            <consortium name="Lawrence Berkeley National Laboratory"/>
            <person name="Mondo S.J."/>
            <person name="Hensen N."/>
            <person name="Bonometti L."/>
            <person name="Westerberg I."/>
            <person name="Brannstrom I.O."/>
            <person name="Guillou S."/>
            <person name="Cros-Aarteil S."/>
            <person name="Calhoun S."/>
            <person name="Haridas S."/>
            <person name="Kuo A."/>
            <person name="Pangilinan J."/>
            <person name="Riley R."/>
            <person name="Labutti K."/>
            <person name="Andreopoulos B."/>
            <person name="Lipzen A."/>
            <person name="Chen C."/>
            <person name="Yanf M."/>
            <person name="Daum C."/>
            <person name="Ng V."/>
            <person name="Clum A."/>
            <person name="Steindorff A."/>
            <person name="Ohm R."/>
            <person name="Martin F."/>
            <person name="Silar P."/>
            <person name="Natvig D."/>
            <person name="Lalanne C."/>
            <person name="Gautier V."/>
            <person name="Ament-Velasquez S.L."/>
            <person name="Kruys A."/>
            <person name="Hutchinson M.I."/>
            <person name="Powell A.J."/>
            <person name="Barry K."/>
            <person name="Miller A.N."/>
            <person name="Grigoriev I.V."/>
            <person name="Debuchy R."/>
            <person name="Gladieux P."/>
            <person name="Thoren M.H."/>
            <person name="Johannesson H."/>
        </authorList>
    </citation>
    <scope>NUCLEOTIDE SEQUENCE</scope>
    <source>
        <strain evidence="3">PSN324</strain>
    </source>
</reference>
<evidence type="ECO:0000256" key="1">
    <source>
        <dbReference type="SAM" id="Phobius"/>
    </source>
</evidence>
<dbReference type="Proteomes" id="UP001321749">
    <property type="component" value="Unassembled WGS sequence"/>
</dbReference>
<reference evidence="3" key="1">
    <citation type="journal article" date="2023" name="Mol. Phylogenet. Evol.">
        <title>Genome-scale phylogeny and comparative genomics of the fungal order Sordariales.</title>
        <authorList>
            <person name="Hensen N."/>
            <person name="Bonometti L."/>
            <person name="Westerberg I."/>
            <person name="Brannstrom I.O."/>
            <person name="Guillou S."/>
            <person name="Cros-Aarteil S."/>
            <person name="Calhoun S."/>
            <person name="Haridas S."/>
            <person name="Kuo A."/>
            <person name="Mondo S."/>
            <person name="Pangilinan J."/>
            <person name="Riley R."/>
            <person name="LaButti K."/>
            <person name="Andreopoulos B."/>
            <person name="Lipzen A."/>
            <person name="Chen C."/>
            <person name="Yan M."/>
            <person name="Daum C."/>
            <person name="Ng V."/>
            <person name="Clum A."/>
            <person name="Steindorff A."/>
            <person name="Ohm R.A."/>
            <person name="Martin F."/>
            <person name="Silar P."/>
            <person name="Natvig D.O."/>
            <person name="Lalanne C."/>
            <person name="Gautier V."/>
            <person name="Ament-Velasquez S.L."/>
            <person name="Kruys A."/>
            <person name="Hutchinson M.I."/>
            <person name="Powell A.J."/>
            <person name="Barry K."/>
            <person name="Miller A.N."/>
            <person name="Grigoriev I.V."/>
            <person name="Debuchy R."/>
            <person name="Gladieux P."/>
            <person name="Hiltunen Thoren M."/>
            <person name="Johannesson H."/>
        </authorList>
    </citation>
    <scope>NUCLEOTIDE SEQUENCE</scope>
    <source>
        <strain evidence="3">PSN324</strain>
    </source>
</reference>
<feature type="transmembrane region" description="Helical" evidence="1">
    <location>
        <begin position="458"/>
        <end position="480"/>
    </location>
</feature>
<dbReference type="EMBL" id="MU864970">
    <property type="protein sequence ID" value="KAK4462622.1"/>
    <property type="molecule type" value="Genomic_DNA"/>
</dbReference>
<comment type="caution">
    <text evidence="3">The sequence shown here is derived from an EMBL/GenBank/DDBJ whole genome shotgun (WGS) entry which is preliminary data.</text>
</comment>
<accession>A0AAV9HT17</accession>
<gene>
    <name evidence="3" type="ORF">QBC42DRAFT_326846</name>
</gene>
<keyword evidence="4" id="KW-1185">Reference proteome</keyword>
<keyword evidence="1" id="KW-0812">Transmembrane</keyword>
<name>A0AAV9HT17_9PEZI</name>
<feature type="signal peptide" evidence="2">
    <location>
        <begin position="1"/>
        <end position="22"/>
    </location>
</feature>
<evidence type="ECO:0000256" key="2">
    <source>
        <dbReference type="SAM" id="SignalP"/>
    </source>
</evidence>
<evidence type="ECO:0000313" key="4">
    <source>
        <dbReference type="Proteomes" id="UP001321749"/>
    </source>
</evidence>
<keyword evidence="1" id="KW-0472">Membrane</keyword>
<feature type="transmembrane region" description="Helical" evidence="1">
    <location>
        <begin position="492"/>
        <end position="514"/>
    </location>
</feature>
<proteinExistence type="predicted"/>
<protein>
    <submittedName>
        <fullName evidence="3">Uncharacterized protein</fullName>
    </submittedName>
</protein>
<feature type="chain" id="PRO_5043945139" evidence="2">
    <location>
        <begin position="23"/>
        <end position="663"/>
    </location>
</feature>
<keyword evidence="1" id="KW-1133">Transmembrane helix</keyword>
<evidence type="ECO:0000313" key="3">
    <source>
        <dbReference type="EMBL" id="KAK4462622.1"/>
    </source>
</evidence>